<comment type="caution">
    <text evidence="1">The sequence shown here is derived from an EMBL/GenBank/DDBJ whole genome shotgun (WGS) entry which is preliminary data.</text>
</comment>
<dbReference type="HOGENOM" id="CLU_3305588_0_0_9"/>
<evidence type="ECO:0000313" key="1">
    <source>
        <dbReference type="EMBL" id="EDM87548.1"/>
    </source>
</evidence>
<dbReference type="AlphaFoldDB" id="A5ZRV1"/>
<dbReference type="EMBL" id="AAVO02000006">
    <property type="protein sequence ID" value="EDM87548.1"/>
    <property type="molecule type" value="Genomic_DNA"/>
</dbReference>
<organism evidence="1 2">
    <name type="scientific">Blautia obeum ATCC 29174</name>
    <dbReference type="NCBI Taxonomy" id="411459"/>
    <lineage>
        <taxon>Bacteria</taxon>
        <taxon>Bacillati</taxon>
        <taxon>Bacillota</taxon>
        <taxon>Clostridia</taxon>
        <taxon>Lachnospirales</taxon>
        <taxon>Lachnospiraceae</taxon>
        <taxon>Blautia</taxon>
    </lineage>
</organism>
<accession>A5ZRV1</accession>
<reference evidence="1 2" key="2">
    <citation type="submission" date="2007-04" db="EMBL/GenBank/DDBJ databases">
        <title>Draft genome sequence of Ruminococcus obeum (ATCC 29174).</title>
        <authorList>
            <person name="Sudarsanam P."/>
            <person name="Ley R."/>
            <person name="Guruge J."/>
            <person name="Turnbaugh P.J."/>
            <person name="Mahowald M."/>
            <person name="Liep D."/>
            <person name="Gordon J."/>
        </authorList>
    </citation>
    <scope>NUCLEOTIDE SEQUENCE [LARGE SCALE GENOMIC DNA]</scope>
    <source>
        <strain evidence="1 2">ATCC 29174</strain>
    </source>
</reference>
<reference evidence="1 2" key="1">
    <citation type="submission" date="2007-03" db="EMBL/GenBank/DDBJ databases">
        <authorList>
            <person name="Fulton L."/>
            <person name="Clifton S."/>
            <person name="Fulton B."/>
            <person name="Xu J."/>
            <person name="Minx P."/>
            <person name="Pepin K.H."/>
            <person name="Johnson M."/>
            <person name="Thiruvilangam P."/>
            <person name="Bhonagiri V."/>
            <person name="Nash W.E."/>
            <person name="Mardis E.R."/>
            <person name="Wilson R.K."/>
        </authorList>
    </citation>
    <scope>NUCLEOTIDE SEQUENCE [LARGE SCALE GENOMIC DNA]</scope>
    <source>
        <strain evidence="1 2">ATCC 29174</strain>
    </source>
</reference>
<proteinExistence type="predicted"/>
<sequence>MKKNGFLFQEGNDQTETDTGIFINAMRFLILKEAEETEE</sequence>
<protein>
    <submittedName>
        <fullName evidence="1">Uncharacterized protein</fullName>
    </submittedName>
</protein>
<name>A5ZRV1_9FIRM</name>
<dbReference type="Proteomes" id="UP000006002">
    <property type="component" value="Unassembled WGS sequence"/>
</dbReference>
<gene>
    <name evidence="1" type="ORF">RUMOBE_01729</name>
</gene>
<evidence type="ECO:0000313" key="2">
    <source>
        <dbReference type="Proteomes" id="UP000006002"/>
    </source>
</evidence>